<dbReference type="InterPro" id="IPR027992">
    <property type="entry name" value="tRNA_bind_dom"/>
</dbReference>
<evidence type="ECO:0000256" key="5">
    <source>
        <dbReference type="ARBA" id="ARBA00022741"/>
    </source>
</evidence>
<keyword evidence="5 8" id="KW-0547">Nucleotide-binding</keyword>
<comment type="similarity">
    <text evidence="8">Belongs to the RNA cytidine acetyltransferase family. NAT10 subfamily.</text>
</comment>
<comment type="subunit">
    <text evidence="8">Interacts with TAN1.</text>
</comment>
<comment type="function">
    <text evidence="8">RNA cytidine acetyltransferase with specificity toward both 18S rRNA and tRNAs. Catalyzes the formation of N(4)-acetylcytidine (ac4C) in 18S rRNA. Required for early nucleolar cleavages of precursor rRNA at sites A0, A1 and A2 during 18S rRNA synthesis. Catalyzes the formation of ac4C in serine and leucine tRNAs. Requires the tRNA-binding adapter protein TAN1 for full tRNA acetyltransferase activity but not for 18S rRNA acetylation.</text>
</comment>
<dbReference type="Pfam" id="PF13718">
    <property type="entry name" value="GNAT_acetyltr_2"/>
    <property type="match status" value="1"/>
</dbReference>
<comment type="catalytic activity">
    <reaction evidence="8">
        <text>a cytidine in tRNA + acetyl-CoA + ATP + H2O = an N(4)-acetylcytidine in tRNA + ADP + phosphate + CoA + H(+)</text>
        <dbReference type="Rhea" id="RHEA:53876"/>
        <dbReference type="Rhea" id="RHEA-COMP:13670"/>
        <dbReference type="Rhea" id="RHEA-COMP:13671"/>
        <dbReference type="ChEBI" id="CHEBI:15377"/>
        <dbReference type="ChEBI" id="CHEBI:15378"/>
        <dbReference type="ChEBI" id="CHEBI:30616"/>
        <dbReference type="ChEBI" id="CHEBI:43474"/>
        <dbReference type="ChEBI" id="CHEBI:57287"/>
        <dbReference type="ChEBI" id="CHEBI:57288"/>
        <dbReference type="ChEBI" id="CHEBI:74900"/>
        <dbReference type="ChEBI" id="CHEBI:82748"/>
        <dbReference type="ChEBI" id="CHEBI:456216"/>
    </reaction>
</comment>
<evidence type="ECO:0000313" key="13">
    <source>
        <dbReference type="EMBL" id="GMG21091.1"/>
    </source>
</evidence>
<evidence type="ECO:0000256" key="4">
    <source>
        <dbReference type="ARBA" id="ARBA00022694"/>
    </source>
</evidence>
<evidence type="ECO:0000256" key="6">
    <source>
        <dbReference type="ARBA" id="ARBA00022840"/>
    </source>
</evidence>
<feature type="domain" description="Possible tRNA binding" evidence="12">
    <location>
        <begin position="554"/>
        <end position="782"/>
    </location>
</feature>
<feature type="compositionally biased region" description="Basic residues" evidence="9">
    <location>
        <begin position="821"/>
        <end position="833"/>
    </location>
</feature>
<keyword evidence="3 8" id="KW-0808">Transferase</keyword>
<dbReference type="GO" id="GO:0005524">
    <property type="term" value="F:ATP binding"/>
    <property type="evidence" value="ECO:0007669"/>
    <property type="project" value="UniProtKB-UniRule"/>
</dbReference>
<dbReference type="InterPro" id="IPR027417">
    <property type="entry name" value="P-loop_NTPase"/>
</dbReference>
<reference evidence="13" key="1">
    <citation type="submission" date="2023-04" db="EMBL/GenBank/DDBJ databases">
        <title>Ambrosiozyma monospora NBRC 1965.</title>
        <authorList>
            <person name="Ichikawa N."/>
            <person name="Sato H."/>
            <person name="Tonouchi N."/>
        </authorList>
    </citation>
    <scope>NUCLEOTIDE SEQUENCE</scope>
    <source>
        <strain evidence="13">NBRC 1965</strain>
    </source>
</reference>
<dbReference type="AlphaFoldDB" id="A0A9W6YUZ0"/>
<feature type="binding site" evidence="8">
    <location>
        <begin position="417"/>
        <end position="419"/>
    </location>
    <ligand>
        <name>acetyl-CoA</name>
        <dbReference type="ChEBI" id="CHEBI:57288"/>
    </ligand>
</feature>
<dbReference type="Pfam" id="PF13725">
    <property type="entry name" value="tRNA_bind_2"/>
    <property type="match status" value="1"/>
</dbReference>
<dbReference type="PANTHER" id="PTHR10925">
    <property type="entry name" value="N-ACETYLTRANSFERASE 10"/>
    <property type="match status" value="1"/>
</dbReference>
<dbReference type="GO" id="GO:0005730">
    <property type="term" value="C:nucleolus"/>
    <property type="evidence" value="ECO:0007669"/>
    <property type="project" value="UniProtKB-SubCell"/>
</dbReference>
<feature type="domain" description="TcmA/NAT10 helicase" evidence="10">
    <location>
        <begin position="58"/>
        <end position="273"/>
    </location>
</feature>
<comment type="caution">
    <text evidence="13">The sequence shown here is derived from an EMBL/GenBank/DDBJ whole genome shotgun (WGS) entry which is preliminary data.</text>
</comment>
<proteinExistence type="inferred from homology"/>
<feature type="domain" description="N-acetyltransferase" evidence="11">
    <location>
        <begin position="316"/>
        <end position="547"/>
    </location>
</feature>
<accession>A0A9W6YUZ0</accession>
<dbReference type="Gene3D" id="3.40.50.300">
    <property type="entry name" value="P-loop containing nucleotide triphosphate hydrolases"/>
    <property type="match status" value="1"/>
</dbReference>
<dbReference type="GO" id="GO:0030686">
    <property type="term" value="C:90S preribosome"/>
    <property type="evidence" value="ECO:0007669"/>
    <property type="project" value="TreeGrafter"/>
</dbReference>
<evidence type="ECO:0000256" key="2">
    <source>
        <dbReference type="ARBA" id="ARBA00022552"/>
    </source>
</evidence>
<keyword evidence="4 8" id="KW-0819">tRNA processing</keyword>
<dbReference type="GO" id="GO:1904812">
    <property type="term" value="P:rRNA acetylation involved in maturation of SSU-rRNA"/>
    <property type="evidence" value="ECO:0007669"/>
    <property type="project" value="InterPro"/>
</dbReference>
<dbReference type="InterPro" id="IPR007807">
    <property type="entry name" value="TcmA/NAT10_helicase"/>
</dbReference>
<dbReference type="InterPro" id="IPR033688">
    <property type="entry name" value="NAT10"/>
</dbReference>
<keyword evidence="2 8" id="KW-0698">rRNA processing</keyword>
<dbReference type="PANTHER" id="PTHR10925:SF5">
    <property type="entry name" value="RNA CYTIDINE ACETYLTRANSFERASE"/>
    <property type="match status" value="1"/>
</dbReference>
<feature type="binding site" evidence="8">
    <location>
        <begin position="424"/>
        <end position="430"/>
    </location>
    <ligand>
        <name>acetyl-CoA</name>
        <dbReference type="ChEBI" id="CHEBI:57288"/>
    </ligand>
</feature>
<dbReference type="GO" id="GO:1990883">
    <property type="term" value="F:18S rRNA cytidine N-acetyltransferase activity"/>
    <property type="evidence" value="ECO:0007669"/>
    <property type="project" value="TreeGrafter"/>
</dbReference>
<name>A0A9W6YUZ0_AMBMO</name>
<dbReference type="InterPro" id="IPR000182">
    <property type="entry name" value="GNAT_dom"/>
</dbReference>
<dbReference type="InterPro" id="IPR032672">
    <property type="entry name" value="TmcA/NAT10/Kre33"/>
</dbReference>
<feature type="binding site" evidence="8">
    <location>
        <begin position="63"/>
        <end position="72"/>
    </location>
    <ligand>
        <name>ATP</name>
        <dbReference type="ChEBI" id="CHEBI:30616"/>
    </ligand>
</feature>
<dbReference type="Pfam" id="PF05127">
    <property type="entry name" value="NAT10_TcmA_helicase"/>
    <property type="match status" value="1"/>
</dbReference>
<keyword evidence="14" id="KW-1185">Reference proteome</keyword>
<comment type="subcellular location">
    <subcellularLocation>
        <location evidence="1 8">Nucleus</location>
        <location evidence="1 8">Nucleolus</location>
    </subcellularLocation>
</comment>
<evidence type="ECO:0000259" key="12">
    <source>
        <dbReference type="Pfam" id="PF13725"/>
    </source>
</evidence>
<evidence type="ECO:0000256" key="1">
    <source>
        <dbReference type="ARBA" id="ARBA00004604"/>
    </source>
</evidence>
<evidence type="ECO:0000259" key="10">
    <source>
        <dbReference type="Pfam" id="PF05127"/>
    </source>
</evidence>
<dbReference type="EMBL" id="BSXU01000550">
    <property type="protein sequence ID" value="GMG21091.1"/>
    <property type="molecule type" value="Genomic_DNA"/>
</dbReference>
<keyword evidence="8" id="KW-0539">Nucleus</keyword>
<dbReference type="GO" id="GO:0051391">
    <property type="term" value="P:tRNA acetylation"/>
    <property type="evidence" value="ECO:0007669"/>
    <property type="project" value="UniProtKB-UniRule"/>
</dbReference>
<protein>
    <recommendedName>
        <fullName evidence="8">RNA cytidine acetyltransferase</fullName>
        <ecNumber evidence="8">2.3.1.-</ecNumber>
    </recommendedName>
    <alternativeName>
        <fullName evidence="8">18S rRNA cytosine acetyltransferase</fullName>
    </alternativeName>
</protein>
<feature type="binding site" evidence="8">
    <location>
        <position position="255"/>
    </location>
    <ligand>
        <name>ATP</name>
        <dbReference type="ChEBI" id="CHEBI:30616"/>
    </ligand>
</feature>
<dbReference type="Gene3D" id="3.40.630.30">
    <property type="match status" value="1"/>
</dbReference>
<dbReference type="Proteomes" id="UP001165063">
    <property type="component" value="Unassembled WGS sequence"/>
</dbReference>
<gene>
    <name evidence="8" type="primary">NAT10</name>
    <name evidence="13" type="ORF">Amon01_000172200</name>
</gene>
<evidence type="ECO:0000256" key="7">
    <source>
        <dbReference type="ARBA" id="ARBA00023315"/>
    </source>
</evidence>
<evidence type="ECO:0000256" key="3">
    <source>
        <dbReference type="ARBA" id="ARBA00022679"/>
    </source>
</evidence>
<evidence type="ECO:0000256" key="9">
    <source>
        <dbReference type="SAM" id="MobiDB-lite"/>
    </source>
</evidence>
<sequence>MMNISDKEKELIDLKESLADTQPAGALVGLAKTTNQAEAILRFIDSIVEKNLNTTVTLTAGRGRGKSAALGIAIAAAISQEYSNVFVTSPSPENLKTLFEFVFKGFDAMGYVEHQDYDIIQSTNPAYGKAIVRVDIKRLGHRQTIQYISPTDSQVLGQAELLIIDEAAAIPLPVVKKLLGPYLIFMASTINGYEGTGRSLSLKLIQQLRDQSNNIVKQNTETQLVSRDSKKKTGDDEINIRQRSLVEVALDEPIRYAPGDPVESWLNKLLCLDAKITKNVKYSSRGCPHPSECSLFYINRDTLFSYDPVSEAFLQKMMALMVSSHYKNSPNDLQLMSDAPAHQLYALFGPDVGKDGHIPTPLCIVQLALEGEISKQSIKSSLSRGIRAGGDLIPWLVSQQFQDENFASLSGARVVRIATHPEYTGMGYGAKALQLLGDYFEGKFANIDENSTWSNDDKFALKKLSDQDLENATLKDKIEPRKEDKLPPLFINLSHKAPYYLDYLGVSYGLTPQLFKFWKKSEFVPVYLRQTSNDLTGEHTCVMLRVLPNRNEDWLKSFSSDFHKRFMNLLSYNFSKFPSVQSLTLMDAVEKYTESEKKVEKLTKAELDSLFTPFDLKRLESYSRNLIDYHVILDLIPSIAYLYFTNKISEEVNLSHVQSAILLAIGLQHKDVDTVSKELNVESNQSMAMFAKTVRKVSKHLRTVVSSEIAKEIPVKEAEVKETVDEQEEYVDVAAMEQELEDDLNTAGDEAVKELRDKQRELINSLNLSQYEIKDTNAENWDDESLKKAVSKGSGVVSLKSGKKRKSESAAEILEQETKSGKKKTKKNNKNKK</sequence>
<dbReference type="OrthoDB" id="10067491at2759"/>
<organism evidence="13 14">
    <name type="scientific">Ambrosiozyma monospora</name>
    <name type="common">Yeast</name>
    <name type="synonym">Endomycopsis monosporus</name>
    <dbReference type="NCBI Taxonomy" id="43982"/>
    <lineage>
        <taxon>Eukaryota</taxon>
        <taxon>Fungi</taxon>
        <taxon>Dikarya</taxon>
        <taxon>Ascomycota</taxon>
        <taxon>Saccharomycotina</taxon>
        <taxon>Pichiomycetes</taxon>
        <taxon>Pichiales</taxon>
        <taxon>Pichiaceae</taxon>
        <taxon>Ambrosiozyma</taxon>
    </lineage>
</organism>
<keyword evidence="6 8" id="KW-0067">ATP-binding</keyword>
<dbReference type="EC" id="2.3.1.-" evidence="8"/>
<evidence type="ECO:0000256" key="8">
    <source>
        <dbReference type="HAMAP-Rule" id="MF_03211"/>
    </source>
</evidence>
<feature type="binding site" evidence="8">
    <location>
        <position position="520"/>
    </location>
    <ligand>
        <name>acetyl-CoA</name>
        <dbReference type="ChEBI" id="CHEBI:57288"/>
    </ligand>
</feature>
<dbReference type="HAMAP" id="MF_03211">
    <property type="entry name" value="RNA_acetyltr_Nat10"/>
    <property type="match status" value="1"/>
</dbReference>
<evidence type="ECO:0000313" key="14">
    <source>
        <dbReference type="Proteomes" id="UP001165063"/>
    </source>
</evidence>
<feature type="region of interest" description="Disordered" evidence="9">
    <location>
        <begin position="797"/>
        <end position="833"/>
    </location>
</feature>
<dbReference type="GO" id="GO:0000049">
    <property type="term" value="F:tRNA binding"/>
    <property type="evidence" value="ECO:0007669"/>
    <property type="project" value="TreeGrafter"/>
</dbReference>
<keyword evidence="7 8" id="KW-0012">Acyltransferase</keyword>
<evidence type="ECO:0000259" key="11">
    <source>
        <dbReference type="Pfam" id="PF13718"/>
    </source>
</evidence>
<comment type="catalytic activity">
    <reaction evidence="8">
        <text>a cytidine in 18S rRNA + acetyl-CoA + ATP + H2O = an N(4)-acetylcytidine in 18S rRNA + ADP + phosphate + CoA + H(+)</text>
        <dbReference type="Rhea" id="RHEA:51424"/>
        <dbReference type="Rhea" id="RHEA-COMP:13575"/>
        <dbReference type="Rhea" id="RHEA-COMP:13576"/>
        <dbReference type="ChEBI" id="CHEBI:15377"/>
        <dbReference type="ChEBI" id="CHEBI:15378"/>
        <dbReference type="ChEBI" id="CHEBI:30616"/>
        <dbReference type="ChEBI" id="CHEBI:43474"/>
        <dbReference type="ChEBI" id="CHEBI:57287"/>
        <dbReference type="ChEBI" id="CHEBI:57288"/>
        <dbReference type="ChEBI" id="CHEBI:74900"/>
        <dbReference type="ChEBI" id="CHEBI:82748"/>
        <dbReference type="ChEBI" id="CHEBI:456216"/>
    </reaction>
</comment>